<dbReference type="Proteomes" id="UP001551482">
    <property type="component" value="Unassembled WGS sequence"/>
</dbReference>
<evidence type="ECO:0000256" key="1">
    <source>
        <dbReference type="SAM" id="MobiDB-lite"/>
    </source>
</evidence>
<organism evidence="3 4">
    <name type="scientific">Streptodolium elevatio</name>
    <dbReference type="NCBI Taxonomy" id="3157996"/>
    <lineage>
        <taxon>Bacteria</taxon>
        <taxon>Bacillati</taxon>
        <taxon>Actinomycetota</taxon>
        <taxon>Actinomycetes</taxon>
        <taxon>Kitasatosporales</taxon>
        <taxon>Streptomycetaceae</taxon>
        <taxon>Streptodolium</taxon>
    </lineage>
</organism>
<keyword evidence="4" id="KW-1185">Reference proteome</keyword>
<dbReference type="GO" id="GO:0004725">
    <property type="term" value="F:protein tyrosine phosphatase activity"/>
    <property type="evidence" value="ECO:0007669"/>
    <property type="project" value="UniProtKB-EC"/>
</dbReference>
<dbReference type="SUPFAM" id="SSF52799">
    <property type="entry name" value="(Phosphotyrosine protein) phosphatases II"/>
    <property type="match status" value="1"/>
</dbReference>
<name>A0ABV3DLA2_9ACTN</name>
<dbReference type="InterPro" id="IPR026893">
    <property type="entry name" value="Tyr/Ser_Pase_IphP-type"/>
</dbReference>
<accession>A0ABV3DLA2</accession>
<evidence type="ECO:0000256" key="2">
    <source>
        <dbReference type="SAM" id="SignalP"/>
    </source>
</evidence>
<protein>
    <submittedName>
        <fullName evidence="3">Tyrosine-protein phosphatase</fullName>
        <ecNumber evidence="3">3.1.3.48</ecNumber>
    </submittedName>
</protein>
<proteinExistence type="predicted"/>
<evidence type="ECO:0000313" key="3">
    <source>
        <dbReference type="EMBL" id="MEU8135954.1"/>
    </source>
</evidence>
<feature type="signal peptide" evidence="2">
    <location>
        <begin position="1"/>
        <end position="23"/>
    </location>
</feature>
<keyword evidence="2" id="KW-0732">Signal</keyword>
<feature type="chain" id="PRO_5045178666" evidence="2">
    <location>
        <begin position="24"/>
        <end position="415"/>
    </location>
</feature>
<dbReference type="EMBL" id="JBEZFP010000053">
    <property type="protein sequence ID" value="MEU8135954.1"/>
    <property type="molecule type" value="Genomic_DNA"/>
</dbReference>
<gene>
    <name evidence="3" type="ORF">AB0C36_20860</name>
</gene>
<reference evidence="3 4" key="1">
    <citation type="submission" date="2024-06" db="EMBL/GenBank/DDBJ databases">
        <title>The Natural Products Discovery Center: Release of the First 8490 Sequenced Strains for Exploring Actinobacteria Biosynthetic Diversity.</title>
        <authorList>
            <person name="Kalkreuter E."/>
            <person name="Kautsar S.A."/>
            <person name="Yang D."/>
            <person name="Bader C.D."/>
            <person name="Teijaro C.N."/>
            <person name="Fluegel L."/>
            <person name="Davis C.M."/>
            <person name="Simpson J.R."/>
            <person name="Lauterbach L."/>
            <person name="Steele A.D."/>
            <person name="Gui C."/>
            <person name="Meng S."/>
            <person name="Li G."/>
            <person name="Viehrig K."/>
            <person name="Ye F."/>
            <person name="Su P."/>
            <person name="Kiefer A.F."/>
            <person name="Nichols A."/>
            <person name="Cepeda A.J."/>
            <person name="Yan W."/>
            <person name="Fan B."/>
            <person name="Jiang Y."/>
            <person name="Adhikari A."/>
            <person name="Zheng C.-J."/>
            <person name="Schuster L."/>
            <person name="Cowan T.M."/>
            <person name="Smanski M.J."/>
            <person name="Chevrette M.G."/>
            <person name="De Carvalho L.P.S."/>
            <person name="Shen B."/>
        </authorList>
    </citation>
    <scope>NUCLEOTIDE SEQUENCE [LARGE SCALE GENOMIC DNA]</scope>
    <source>
        <strain evidence="3 4">NPDC048946</strain>
    </source>
</reference>
<sequence length="415" mass="42926">MRVRRTRFATVALVSSLTLGLTAASSSASSSASSWASPSAPAPAPAPAAASAPVSDAAGGGYADSSSSVSALASILDATAAANADGSFTVAWTGLLARGEVYVYASTDPRDPARSGKRVAASRSGSTVVDGLDAAKRWYFKVVPAGTSYGVVTAPRGVGAQGALNTRDLGGYRTESGLAVRYGQVFRSDGLGKLTEAGVGKLGSLGLDTAYDFRVNGEIGSNGPNKLPAGVESVNLPLSDNGVLATVIGAVSSGDPVKQQEMLGDGKAAKFMEDVNRSFVSDPAKRAQFAAVLKAVARGETVLFNCSSGKDRTGWMSAVVLTALGVDRQTVYRDFLASNDYLKPSIDATIQQMVASGALQNPDLIRPMLGVQSSFLDAAFDEVRKVYGSFDRYLRDGLGIDAWTLAQLKLRMLAV</sequence>
<evidence type="ECO:0000313" key="4">
    <source>
        <dbReference type="Proteomes" id="UP001551482"/>
    </source>
</evidence>
<dbReference type="Pfam" id="PF13350">
    <property type="entry name" value="Y_phosphatase3"/>
    <property type="match status" value="1"/>
</dbReference>
<dbReference type="EC" id="3.1.3.48" evidence="3"/>
<keyword evidence="3" id="KW-0378">Hydrolase</keyword>
<dbReference type="RefSeq" id="WP_358356116.1">
    <property type="nucleotide sequence ID" value="NZ_JBEZFP010000053.1"/>
</dbReference>
<dbReference type="InterPro" id="IPR029021">
    <property type="entry name" value="Prot-tyrosine_phosphatase-like"/>
</dbReference>
<dbReference type="Gene3D" id="3.90.190.10">
    <property type="entry name" value="Protein tyrosine phosphatase superfamily"/>
    <property type="match status" value="1"/>
</dbReference>
<feature type="region of interest" description="Disordered" evidence="1">
    <location>
        <begin position="32"/>
        <end position="51"/>
    </location>
</feature>
<comment type="caution">
    <text evidence="3">The sequence shown here is derived from an EMBL/GenBank/DDBJ whole genome shotgun (WGS) entry which is preliminary data.</text>
</comment>